<dbReference type="Pfam" id="PF00107">
    <property type="entry name" value="ADH_zinc_N"/>
    <property type="match status" value="1"/>
</dbReference>
<dbReference type="OrthoDB" id="3233595at2759"/>
<dbReference type="Gene3D" id="3.90.180.10">
    <property type="entry name" value="Medium-chain alcohol dehydrogenases, catalytic domain"/>
    <property type="match status" value="1"/>
</dbReference>
<dbReference type="PANTHER" id="PTHR45348">
    <property type="entry name" value="HYPOTHETICAL OXIDOREDUCTASE (EUROFUNG)"/>
    <property type="match status" value="1"/>
</dbReference>
<protein>
    <submittedName>
        <fullName evidence="2">GroES-like protein</fullName>
    </submittedName>
</protein>
<dbReference type="PANTHER" id="PTHR45348:SF2">
    <property type="entry name" value="ZINC-TYPE ALCOHOL DEHYDROGENASE-LIKE PROTEIN C2E1P3.01"/>
    <property type="match status" value="1"/>
</dbReference>
<dbReference type="InterPro" id="IPR020843">
    <property type="entry name" value="ER"/>
</dbReference>
<dbReference type="SUPFAM" id="SSF50129">
    <property type="entry name" value="GroES-like"/>
    <property type="match status" value="1"/>
</dbReference>
<dbReference type="InterPro" id="IPR011032">
    <property type="entry name" value="GroES-like_sf"/>
</dbReference>
<evidence type="ECO:0000313" key="2">
    <source>
        <dbReference type="EMBL" id="KAF9527423.1"/>
    </source>
</evidence>
<reference evidence="2" key="1">
    <citation type="submission" date="2020-11" db="EMBL/GenBank/DDBJ databases">
        <authorList>
            <consortium name="DOE Joint Genome Institute"/>
            <person name="Ahrendt S."/>
            <person name="Riley R."/>
            <person name="Andreopoulos W."/>
            <person name="Labutti K."/>
            <person name="Pangilinan J."/>
            <person name="Ruiz-Duenas F.J."/>
            <person name="Barrasa J.M."/>
            <person name="Sanchez-Garcia M."/>
            <person name="Camarero S."/>
            <person name="Miyauchi S."/>
            <person name="Serrano A."/>
            <person name="Linde D."/>
            <person name="Babiker R."/>
            <person name="Drula E."/>
            <person name="Ayuso-Fernandez I."/>
            <person name="Pacheco R."/>
            <person name="Padilla G."/>
            <person name="Ferreira P."/>
            <person name="Barriuso J."/>
            <person name="Kellner H."/>
            <person name="Castanera R."/>
            <person name="Alfaro M."/>
            <person name="Ramirez L."/>
            <person name="Pisabarro A.G."/>
            <person name="Kuo A."/>
            <person name="Tritt A."/>
            <person name="Lipzen A."/>
            <person name="He G."/>
            <person name="Yan M."/>
            <person name="Ng V."/>
            <person name="Cullen D."/>
            <person name="Martin F."/>
            <person name="Rosso M.-N."/>
            <person name="Henrissat B."/>
            <person name="Hibbett D."/>
            <person name="Martinez A.T."/>
            <person name="Grigoriev I.V."/>
        </authorList>
    </citation>
    <scope>NUCLEOTIDE SEQUENCE</scope>
    <source>
        <strain evidence="2">CBS 506.95</strain>
    </source>
</reference>
<dbReference type="GO" id="GO:0016651">
    <property type="term" value="F:oxidoreductase activity, acting on NAD(P)H"/>
    <property type="evidence" value="ECO:0007669"/>
    <property type="project" value="InterPro"/>
</dbReference>
<gene>
    <name evidence="2" type="ORF">CPB83DRAFT_856146</name>
</gene>
<name>A0A9P6EDH1_9AGAR</name>
<evidence type="ECO:0000313" key="3">
    <source>
        <dbReference type="Proteomes" id="UP000807306"/>
    </source>
</evidence>
<dbReference type="EMBL" id="MU157861">
    <property type="protein sequence ID" value="KAF9527423.1"/>
    <property type="molecule type" value="Genomic_DNA"/>
</dbReference>
<dbReference type="SUPFAM" id="SSF51735">
    <property type="entry name" value="NAD(P)-binding Rossmann-fold domains"/>
    <property type="match status" value="1"/>
</dbReference>
<dbReference type="InterPro" id="IPR047122">
    <property type="entry name" value="Trans-enoyl_RdTase-like"/>
</dbReference>
<feature type="domain" description="Enoyl reductase (ER)" evidence="1">
    <location>
        <begin position="14"/>
        <end position="350"/>
    </location>
</feature>
<comment type="caution">
    <text evidence="2">The sequence shown here is derived from an EMBL/GenBank/DDBJ whole genome shotgun (WGS) entry which is preliminary data.</text>
</comment>
<dbReference type="Pfam" id="PF08240">
    <property type="entry name" value="ADH_N"/>
    <property type="match status" value="1"/>
</dbReference>
<organism evidence="2 3">
    <name type="scientific">Crepidotus variabilis</name>
    <dbReference type="NCBI Taxonomy" id="179855"/>
    <lineage>
        <taxon>Eukaryota</taxon>
        <taxon>Fungi</taxon>
        <taxon>Dikarya</taxon>
        <taxon>Basidiomycota</taxon>
        <taxon>Agaricomycotina</taxon>
        <taxon>Agaricomycetes</taxon>
        <taxon>Agaricomycetidae</taxon>
        <taxon>Agaricales</taxon>
        <taxon>Agaricineae</taxon>
        <taxon>Crepidotaceae</taxon>
        <taxon>Crepidotus</taxon>
    </lineage>
</organism>
<evidence type="ECO:0000259" key="1">
    <source>
        <dbReference type="SMART" id="SM00829"/>
    </source>
</evidence>
<proteinExistence type="predicted"/>
<accession>A0A9P6EDH1</accession>
<sequence>MSQTQTQAALVIPEHLSPLKIIQIPIYTPDRGELLVKIHAAALNPADWKIQTEEYLECMDKFPVVIGLDRAGEVVQVGEGVQGFKKGDRIVTPSAFVRSRYQGFQQYAIADAAFTAKIPSNITYSQAATLPIALSTAFSGLFAEFPYGAGFPAPYSDEDRKTGAGKAILIIGGASSVGQFTIQCAKLAGFSTIITTASLTNASALKSQGATHVIDRSLDAESVISRISSIKPSDPVEVVFDAIGLKSTEKFGFEVLAHFKQNIFVTSDAAPSELAAARTSVKTSKIIAAPQMPWNSNLLSSLFHDKLYEWLEAGVIKPNRLEVLDGGLNAVYEGIKRLENNQVSGVKLVVNPQETA</sequence>
<dbReference type="SMART" id="SM00829">
    <property type="entry name" value="PKS_ER"/>
    <property type="match status" value="1"/>
</dbReference>
<dbReference type="AlphaFoldDB" id="A0A9P6EDH1"/>
<dbReference type="InterPro" id="IPR013149">
    <property type="entry name" value="ADH-like_C"/>
</dbReference>
<dbReference type="InterPro" id="IPR013154">
    <property type="entry name" value="ADH-like_N"/>
</dbReference>
<dbReference type="Gene3D" id="3.40.50.720">
    <property type="entry name" value="NAD(P)-binding Rossmann-like Domain"/>
    <property type="match status" value="1"/>
</dbReference>
<dbReference type="Proteomes" id="UP000807306">
    <property type="component" value="Unassembled WGS sequence"/>
</dbReference>
<dbReference type="InterPro" id="IPR036291">
    <property type="entry name" value="NAD(P)-bd_dom_sf"/>
</dbReference>
<dbReference type="CDD" id="cd08249">
    <property type="entry name" value="enoyl_reductase_like"/>
    <property type="match status" value="1"/>
</dbReference>
<keyword evidence="3" id="KW-1185">Reference proteome</keyword>